<evidence type="ECO:0000256" key="2">
    <source>
        <dbReference type="ARBA" id="ARBA00023125"/>
    </source>
</evidence>
<dbReference type="Gene3D" id="1.10.357.10">
    <property type="entry name" value="Tetracycline Repressor, domain 2"/>
    <property type="match status" value="1"/>
</dbReference>
<evidence type="ECO:0000259" key="5">
    <source>
        <dbReference type="Pfam" id="PF02909"/>
    </source>
</evidence>
<dbReference type="InterPro" id="IPR050109">
    <property type="entry name" value="HTH-type_TetR-like_transc_reg"/>
</dbReference>
<dbReference type="Pfam" id="PF02909">
    <property type="entry name" value="TetR_C_1"/>
    <property type="match status" value="1"/>
</dbReference>
<dbReference type="EMBL" id="BOOO01000035">
    <property type="protein sequence ID" value="GII32546.1"/>
    <property type="molecule type" value="Genomic_DNA"/>
</dbReference>
<keyword evidence="7" id="KW-1185">Reference proteome</keyword>
<sequence>MAAAIALADEAGLGAMTMKAIAVRLGDYSPMALYRYVHNKEGLVDLMLDAATAEIPLPARPGGDWRSDLYGLAMDSRRMTHRHPWYAQLVHTRPPAGPHMMRRLEFMLTVLTGEGATVAAAMTYAALVDRHILGSGLQEAEEARLDRRYGLDDTAKLVAAIRALHGLAVADGGVPHLAGWLAQPTGFTADEQFALGLDFLLDGIARRLAKPAEE</sequence>
<evidence type="ECO:0000313" key="6">
    <source>
        <dbReference type="EMBL" id="GII32546.1"/>
    </source>
</evidence>
<dbReference type="Gene3D" id="1.10.10.60">
    <property type="entry name" value="Homeodomain-like"/>
    <property type="match status" value="1"/>
</dbReference>
<evidence type="ECO:0000256" key="3">
    <source>
        <dbReference type="ARBA" id="ARBA00023163"/>
    </source>
</evidence>
<dbReference type="PANTHER" id="PTHR30055:SF151">
    <property type="entry name" value="TRANSCRIPTIONAL REGULATORY PROTEIN"/>
    <property type="match status" value="1"/>
</dbReference>
<dbReference type="Pfam" id="PF00440">
    <property type="entry name" value="TetR_N"/>
    <property type="match status" value="1"/>
</dbReference>
<dbReference type="GO" id="GO:0003700">
    <property type="term" value="F:DNA-binding transcription factor activity"/>
    <property type="evidence" value="ECO:0007669"/>
    <property type="project" value="TreeGrafter"/>
</dbReference>
<dbReference type="InterPro" id="IPR036271">
    <property type="entry name" value="Tet_transcr_reg_TetR-rel_C_sf"/>
</dbReference>
<dbReference type="SUPFAM" id="SSF46689">
    <property type="entry name" value="Homeodomain-like"/>
    <property type="match status" value="1"/>
</dbReference>
<name>A0A8J3TU85_9ACTN</name>
<keyword evidence="3" id="KW-0804">Transcription</keyword>
<dbReference type="InterPro" id="IPR009057">
    <property type="entry name" value="Homeodomain-like_sf"/>
</dbReference>
<comment type="caution">
    <text evidence="6">The sequence shown here is derived from an EMBL/GenBank/DDBJ whole genome shotgun (WGS) entry which is preliminary data.</text>
</comment>
<accession>A0A8J3TU85</accession>
<dbReference type="SUPFAM" id="SSF48498">
    <property type="entry name" value="Tetracyclin repressor-like, C-terminal domain"/>
    <property type="match status" value="1"/>
</dbReference>
<feature type="domain" description="Tetracycline repressor TetR C-terminal" evidence="5">
    <location>
        <begin position="57"/>
        <end position="206"/>
    </location>
</feature>
<evidence type="ECO:0000256" key="1">
    <source>
        <dbReference type="ARBA" id="ARBA00023015"/>
    </source>
</evidence>
<organism evidence="6 7">
    <name type="scientific">Planotetraspora mira</name>
    <dbReference type="NCBI Taxonomy" id="58121"/>
    <lineage>
        <taxon>Bacteria</taxon>
        <taxon>Bacillati</taxon>
        <taxon>Actinomycetota</taxon>
        <taxon>Actinomycetes</taxon>
        <taxon>Streptosporangiales</taxon>
        <taxon>Streptosporangiaceae</taxon>
        <taxon>Planotetraspora</taxon>
    </lineage>
</organism>
<keyword evidence="1" id="KW-0805">Transcription regulation</keyword>
<dbReference type="InterPro" id="IPR001647">
    <property type="entry name" value="HTH_TetR"/>
</dbReference>
<protein>
    <submittedName>
        <fullName evidence="6">TetR family transcriptional regulator</fullName>
    </submittedName>
</protein>
<dbReference type="PANTHER" id="PTHR30055">
    <property type="entry name" value="HTH-TYPE TRANSCRIPTIONAL REGULATOR RUTR"/>
    <property type="match status" value="1"/>
</dbReference>
<gene>
    <name evidence="6" type="ORF">Pmi06nite_59880</name>
</gene>
<keyword evidence="2" id="KW-0238">DNA-binding</keyword>
<dbReference type="AlphaFoldDB" id="A0A8J3TU85"/>
<dbReference type="GO" id="GO:0000976">
    <property type="term" value="F:transcription cis-regulatory region binding"/>
    <property type="evidence" value="ECO:0007669"/>
    <property type="project" value="TreeGrafter"/>
</dbReference>
<reference evidence="6 7" key="1">
    <citation type="submission" date="2021-01" db="EMBL/GenBank/DDBJ databases">
        <title>Whole genome shotgun sequence of Planotetraspora mira NBRC 15435.</title>
        <authorList>
            <person name="Komaki H."/>
            <person name="Tamura T."/>
        </authorList>
    </citation>
    <scope>NUCLEOTIDE SEQUENCE [LARGE SCALE GENOMIC DNA]</scope>
    <source>
        <strain evidence="6 7">NBRC 15435</strain>
    </source>
</reference>
<dbReference type="Proteomes" id="UP000650628">
    <property type="component" value="Unassembled WGS sequence"/>
</dbReference>
<evidence type="ECO:0000313" key="7">
    <source>
        <dbReference type="Proteomes" id="UP000650628"/>
    </source>
</evidence>
<evidence type="ECO:0000259" key="4">
    <source>
        <dbReference type="Pfam" id="PF00440"/>
    </source>
</evidence>
<proteinExistence type="predicted"/>
<dbReference type="InterPro" id="IPR004111">
    <property type="entry name" value="Repressor_TetR_C"/>
</dbReference>
<dbReference type="GO" id="GO:0045892">
    <property type="term" value="P:negative regulation of DNA-templated transcription"/>
    <property type="evidence" value="ECO:0007669"/>
    <property type="project" value="InterPro"/>
</dbReference>
<feature type="domain" description="HTH tetR-type" evidence="4">
    <location>
        <begin position="2"/>
        <end position="45"/>
    </location>
</feature>